<dbReference type="Pfam" id="PF05699">
    <property type="entry name" value="Dimer_Tnp_hAT"/>
    <property type="match status" value="1"/>
</dbReference>
<dbReference type="InterPro" id="IPR025398">
    <property type="entry name" value="DUF4371"/>
</dbReference>
<dbReference type="AlphaFoldDB" id="A0A6G0YAB9"/>
<dbReference type="OrthoDB" id="6613350at2759"/>
<name>A0A6G0YAB9_APHCR</name>
<evidence type="ECO:0000259" key="2">
    <source>
        <dbReference type="Pfam" id="PF14291"/>
    </source>
</evidence>
<reference evidence="4 5" key="1">
    <citation type="submission" date="2019-08" db="EMBL/GenBank/DDBJ databases">
        <title>Whole genome of Aphis craccivora.</title>
        <authorList>
            <person name="Voronova N.V."/>
            <person name="Shulinski R.S."/>
            <person name="Bandarenka Y.V."/>
            <person name="Zhorov D.G."/>
            <person name="Warner D."/>
        </authorList>
    </citation>
    <scope>NUCLEOTIDE SEQUENCE [LARGE SCALE GENOMIC DNA]</scope>
    <source>
        <strain evidence="4">180601</strain>
        <tissue evidence="4">Whole Body</tissue>
    </source>
</reference>
<keyword evidence="5" id="KW-1185">Reference proteome</keyword>
<dbReference type="SUPFAM" id="SSF53098">
    <property type="entry name" value="Ribonuclease H-like"/>
    <property type="match status" value="1"/>
</dbReference>
<sequence length="785" mass="90775">LDEQRRSDVIRHNELVKKNRDVLKRFIDCVCFLAIHELPFRGHNERVNSFNQGNFLGCLNLLSSYDSILNVHLETSKIFRGTSNRIQNDLICSVSNIISTSIESEIKNTNFVAILLDETSDITNLSQLSTTLRYVHHETGEAHERFISFVDVSADRSADGLLKHVIDIVNRYELKHKLVAQTYDGAAVMSGHVGGLQVKVKELYPKALFVHCFSHSLNLVLSQSASNIKDCKIFFQTLTGMGSFFTKSSKRTHALSNFTRKKMPKNAPTRWNFSSRLVNTVHEYNSYFIEFFQHVLDSSNDWDNEAIVLSQGFINFLDSRQTYFLLIVFSKIFSLTDILYEVLQTKRLDILYCVKKIEETKCQLQNYRLNLFEKLWETVLSDKGDFELQRKIRDPKTFYKVLFNEIFDNILTNLQARFGSLNKFEFLSLIDPSKYSNYTNEFPNSALENLQESNFGEIFDFIRLRNELIVLYKSEEFLNTNPYDLVKKIKMNDLISAFQEVFKLGQLILTIPSTTASVERSFSALKRIKSYQRSTQGQERLSSLSLISIEKELVHKEKNHPEFYDKTTLSLKFANKISNVYINWKQNKMKIPIFKSLKFENKFIFKSNKKTFILGFAAAVKSIFEISEMIFTQNLNFKYILTCMFSQDHIELLFGRIRQRYGANNNTNVIQFKTALKQTLLKNSVTCSSHGNSPHPLAFRPSYSDIQTGYLFRISIHSCEYQVCNAINKILRPLHLKIPTLEEAKFIAQSIAVKTGMEQIIGAINGTHIPILPPTIGYRDFINRK</sequence>
<dbReference type="InterPro" id="IPR048367">
    <property type="entry name" value="TNP-like_RNaseH_C"/>
</dbReference>
<evidence type="ECO:0000259" key="1">
    <source>
        <dbReference type="Pfam" id="PF05699"/>
    </source>
</evidence>
<protein>
    <submittedName>
        <fullName evidence="4">Zinc finger MYM-type protein 1-like</fullName>
    </submittedName>
</protein>
<evidence type="ECO:0000259" key="3">
    <source>
        <dbReference type="Pfam" id="PF21789"/>
    </source>
</evidence>
<evidence type="ECO:0000313" key="5">
    <source>
        <dbReference type="Proteomes" id="UP000478052"/>
    </source>
</evidence>
<feature type="domain" description="HAT C-terminal dimerisation" evidence="1">
    <location>
        <begin position="472"/>
        <end position="553"/>
    </location>
</feature>
<dbReference type="GO" id="GO:0046983">
    <property type="term" value="F:protein dimerization activity"/>
    <property type="evidence" value="ECO:0007669"/>
    <property type="project" value="InterPro"/>
</dbReference>
<dbReference type="Pfam" id="PF14291">
    <property type="entry name" value="DUF4371"/>
    <property type="match status" value="1"/>
</dbReference>
<proteinExistence type="predicted"/>
<organism evidence="4 5">
    <name type="scientific">Aphis craccivora</name>
    <name type="common">Cowpea aphid</name>
    <dbReference type="NCBI Taxonomy" id="307492"/>
    <lineage>
        <taxon>Eukaryota</taxon>
        <taxon>Metazoa</taxon>
        <taxon>Ecdysozoa</taxon>
        <taxon>Arthropoda</taxon>
        <taxon>Hexapoda</taxon>
        <taxon>Insecta</taxon>
        <taxon>Pterygota</taxon>
        <taxon>Neoptera</taxon>
        <taxon>Paraneoptera</taxon>
        <taxon>Hemiptera</taxon>
        <taxon>Sternorrhyncha</taxon>
        <taxon>Aphidomorpha</taxon>
        <taxon>Aphidoidea</taxon>
        <taxon>Aphididae</taxon>
        <taxon>Aphidini</taxon>
        <taxon>Aphis</taxon>
        <taxon>Aphis</taxon>
    </lineage>
</organism>
<feature type="domain" description="DUF4371" evidence="2">
    <location>
        <begin position="14"/>
        <end position="194"/>
    </location>
</feature>
<accession>A0A6G0YAB9</accession>
<feature type="domain" description="Transposable element P transposase-like RNase H C-terminal" evidence="3">
    <location>
        <begin position="645"/>
        <end position="675"/>
    </location>
</feature>
<dbReference type="PANTHER" id="PTHR45749:SF28">
    <property type="entry name" value="ZINC FINGER MYM-TYPE PROTEIN 1-LIKE-RELATED"/>
    <property type="match status" value="1"/>
</dbReference>
<comment type="caution">
    <text evidence="4">The sequence shown here is derived from an EMBL/GenBank/DDBJ whole genome shotgun (WGS) entry which is preliminary data.</text>
</comment>
<dbReference type="InterPro" id="IPR012337">
    <property type="entry name" value="RNaseH-like_sf"/>
</dbReference>
<dbReference type="PANTHER" id="PTHR45749">
    <property type="match status" value="1"/>
</dbReference>
<dbReference type="Proteomes" id="UP000478052">
    <property type="component" value="Unassembled WGS sequence"/>
</dbReference>
<gene>
    <name evidence="4" type="ORF">FWK35_00011551</name>
</gene>
<evidence type="ECO:0000313" key="4">
    <source>
        <dbReference type="EMBL" id="KAF0752221.1"/>
    </source>
</evidence>
<feature type="non-terminal residue" evidence="4">
    <location>
        <position position="1"/>
    </location>
</feature>
<dbReference type="EMBL" id="VUJU01005119">
    <property type="protein sequence ID" value="KAF0752221.1"/>
    <property type="molecule type" value="Genomic_DNA"/>
</dbReference>
<dbReference type="Pfam" id="PF21789">
    <property type="entry name" value="TNP-like_RNaseH_C"/>
    <property type="match status" value="1"/>
</dbReference>
<dbReference type="InterPro" id="IPR008906">
    <property type="entry name" value="HATC_C_dom"/>
</dbReference>